<dbReference type="OrthoDB" id="3260393at2759"/>
<dbReference type="EMBL" id="ML178817">
    <property type="protein sequence ID" value="TFL05304.1"/>
    <property type="molecule type" value="Genomic_DNA"/>
</dbReference>
<feature type="compositionally biased region" description="Polar residues" evidence="1">
    <location>
        <begin position="126"/>
        <end position="137"/>
    </location>
</feature>
<evidence type="ECO:0000256" key="1">
    <source>
        <dbReference type="SAM" id="MobiDB-lite"/>
    </source>
</evidence>
<accession>A0A5C3R3A9</accession>
<feature type="region of interest" description="Disordered" evidence="1">
    <location>
        <begin position="126"/>
        <end position="176"/>
    </location>
</feature>
<organism evidence="2 3">
    <name type="scientific">Pterulicium gracile</name>
    <dbReference type="NCBI Taxonomy" id="1884261"/>
    <lineage>
        <taxon>Eukaryota</taxon>
        <taxon>Fungi</taxon>
        <taxon>Dikarya</taxon>
        <taxon>Basidiomycota</taxon>
        <taxon>Agaricomycotina</taxon>
        <taxon>Agaricomycetes</taxon>
        <taxon>Agaricomycetidae</taxon>
        <taxon>Agaricales</taxon>
        <taxon>Pleurotineae</taxon>
        <taxon>Pterulaceae</taxon>
        <taxon>Pterulicium</taxon>
    </lineage>
</organism>
<dbReference type="AlphaFoldDB" id="A0A5C3R3A9"/>
<evidence type="ECO:0000313" key="2">
    <source>
        <dbReference type="EMBL" id="TFL05304.1"/>
    </source>
</evidence>
<reference evidence="2 3" key="1">
    <citation type="journal article" date="2019" name="Nat. Ecol. Evol.">
        <title>Megaphylogeny resolves global patterns of mushroom evolution.</title>
        <authorList>
            <person name="Varga T."/>
            <person name="Krizsan K."/>
            <person name="Foldi C."/>
            <person name="Dima B."/>
            <person name="Sanchez-Garcia M."/>
            <person name="Sanchez-Ramirez S."/>
            <person name="Szollosi G.J."/>
            <person name="Szarkandi J.G."/>
            <person name="Papp V."/>
            <person name="Albert L."/>
            <person name="Andreopoulos W."/>
            <person name="Angelini C."/>
            <person name="Antonin V."/>
            <person name="Barry K.W."/>
            <person name="Bougher N.L."/>
            <person name="Buchanan P."/>
            <person name="Buyck B."/>
            <person name="Bense V."/>
            <person name="Catcheside P."/>
            <person name="Chovatia M."/>
            <person name="Cooper J."/>
            <person name="Damon W."/>
            <person name="Desjardin D."/>
            <person name="Finy P."/>
            <person name="Geml J."/>
            <person name="Haridas S."/>
            <person name="Hughes K."/>
            <person name="Justo A."/>
            <person name="Karasinski D."/>
            <person name="Kautmanova I."/>
            <person name="Kiss B."/>
            <person name="Kocsube S."/>
            <person name="Kotiranta H."/>
            <person name="LaButti K.M."/>
            <person name="Lechner B.E."/>
            <person name="Liimatainen K."/>
            <person name="Lipzen A."/>
            <person name="Lukacs Z."/>
            <person name="Mihaltcheva S."/>
            <person name="Morgado L.N."/>
            <person name="Niskanen T."/>
            <person name="Noordeloos M.E."/>
            <person name="Ohm R.A."/>
            <person name="Ortiz-Santana B."/>
            <person name="Ovrebo C."/>
            <person name="Racz N."/>
            <person name="Riley R."/>
            <person name="Savchenko A."/>
            <person name="Shiryaev A."/>
            <person name="Soop K."/>
            <person name="Spirin V."/>
            <person name="Szebenyi C."/>
            <person name="Tomsovsky M."/>
            <person name="Tulloss R.E."/>
            <person name="Uehling J."/>
            <person name="Grigoriev I.V."/>
            <person name="Vagvolgyi C."/>
            <person name="Papp T."/>
            <person name="Martin F.M."/>
            <person name="Miettinen O."/>
            <person name="Hibbett D.S."/>
            <person name="Nagy L.G."/>
        </authorList>
    </citation>
    <scope>NUCLEOTIDE SEQUENCE [LARGE SCALE GENOMIC DNA]</scope>
    <source>
        <strain evidence="2 3">CBS 309.79</strain>
    </source>
</reference>
<sequence length="286" mass="30600">MDACYSPFFTSGFLSGTNKLASSSTSISGPRRGSLPTLKLHYSDHAQDGRSLERVSYLSLDGAEAASAAVSATPFGHESVPAWLIPPSVDERGEPIRRKGVSPRQSRESLRVLPSPKIMPVSRLPVSQANAPASPSSLRRAYGPSDSDGTIATYSALQPASPARPRTISLSSADQSSSNRATFLASTLAKLEGLANHSFFDDDDDDDEDSDGSFVEPEDIVLPASPSNSHPRSSFFALSSNSANPSMARGVMNSWPLSSFVDLSGDSTPKEDDRWNWRSFIEIGVM</sequence>
<keyword evidence="3" id="KW-1185">Reference proteome</keyword>
<name>A0A5C3R3A9_9AGAR</name>
<feature type="compositionally biased region" description="Acidic residues" evidence="1">
    <location>
        <begin position="201"/>
        <end position="219"/>
    </location>
</feature>
<feature type="region of interest" description="Disordered" evidence="1">
    <location>
        <begin position="89"/>
        <end position="109"/>
    </location>
</feature>
<dbReference type="STRING" id="1884261.A0A5C3R3A9"/>
<evidence type="ECO:0000313" key="3">
    <source>
        <dbReference type="Proteomes" id="UP000305067"/>
    </source>
</evidence>
<dbReference type="Proteomes" id="UP000305067">
    <property type="component" value="Unassembled WGS sequence"/>
</dbReference>
<proteinExistence type="predicted"/>
<feature type="compositionally biased region" description="Polar residues" evidence="1">
    <location>
        <begin position="147"/>
        <end position="158"/>
    </location>
</feature>
<protein>
    <submittedName>
        <fullName evidence="2">Uncharacterized protein</fullName>
    </submittedName>
</protein>
<feature type="region of interest" description="Disordered" evidence="1">
    <location>
        <begin position="199"/>
        <end position="230"/>
    </location>
</feature>
<gene>
    <name evidence="2" type="ORF">BDV98DRAFT_589993</name>
</gene>